<dbReference type="CDD" id="cd02079">
    <property type="entry name" value="P-type_ATPase_HM"/>
    <property type="match status" value="1"/>
</dbReference>
<dbReference type="NCBIfam" id="TIGR01525">
    <property type="entry name" value="ATPase-IB_hvy"/>
    <property type="match status" value="1"/>
</dbReference>
<evidence type="ECO:0000256" key="8">
    <source>
        <dbReference type="ARBA" id="ARBA00022741"/>
    </source>
</evidence>
<accession>A0A1T4V1L8</accession>
<dbReference type="GO" id="GO:0005524">
    <property type="term" value="F:ATP binding"/>
    <property type="evidence" value="ECO:0007669"/>
    <property type="project" value="UniProtKB-UniRule"/>
</dbReference>
<feature type="transmembrane region" description="Helical" evidence="17">
    <location>
        <begin position="174"/>
        <end position="198"/>
    </location>
</feature>
<evidence type="ECO:0000256" key="3">
    <source>
        <dbReference type="ARBA" id="ARBA00022448"/>
    </source>
</evidence>
<organism evidence="19 20">
    <name type="scientific">Enterovibrio nigricans DSM 22720</name>
    <dbReference type="NCBI Taxonomy" id="1121868"/>
    <lineage>
        <taxon>Bacteria</taxon>
        <taxon>Pseudomonadati</taxon>
        <taxon>Pseudomonadota</taxon>
        <taxon>Gammaproteobacteria</taxon>
        <taxon>Vibrionales</taxon>
        <taxon>Vibrionaceae</taxon>
        <taxon>Enterovibrio</taxon>
    </lineage>
</organism>
<evidence type="ECO:0000256" key="14">
    <source>
        <dbReference type="ARBA" id="ARBA00023136"/>
    </source>
</evidence>
<dbReference type="FunFam" id="3.30.70.100:FF:000005">
    <property type="entry name" value="Copper-exporting P-type ATPase A"/>
    <property type="match status" value="1"/>
</dbReference>
<feature type="transmembrane region" description="Helical" evidence="17">
    <location>
        <begin position="271"/>
        <end position="289"/>
    </location>
</feature>
<dbReference type="Gene3D" id="3.30.70.100">
    <property type="match status" value="1"/>
</dbReference>
<dbReference type="InterPro" id="IPR059000">
    <property type="entry name" value="ATPase_P-type_domA"/>
</dbReference>
<gene>
    <name evidence="19" type="ORF">SAMN02745132_03040</name>
</gene>
<keyword evidence="11" id="KW-1278">Translocase</keyword>
<name>A0A1T4V1L8_9GAMM</name>
<evidence type="ECO:0000259" key="18">
    <source>
        <dbReference type="PROSITE" id="PS50846"/>
    </source>
</evidence>
<dbReference type="InterPro" id="IPR006121">
    <property type="entry name" value="HMA_dom"/>
</dbReference>
<dbReference type="PROSITE" id="PS50846">
    <property type="entry name" value="HMA_2"/>
    <property type="match status" value="1"/>
</dbReference>
<keyword evidence="4 17" id="KW-1003">Cell membrane</keyword>
<sequence>MTKDCYHCGEPVLTGDSYQVEILGIRQTMCCPGCEAVATTIVASGLTSYYAYRTAPADKASLVPDELQSLSLYDNDDVQQEFVRHENGLDEVILSVDGVSCAACAWLIEKKLSTHVGVSRIQVNTTTNRATLRWDPTKAKLSDLLGKIHALGYKAAPFEADNQEAQYHRTMKQYLYRLGIAGLATMQVMMLAVAMYFEVFGDMDESFRNYFRWVSLIFATPVLLYSAMPFYINAWRNLKARTLGMDVPVSIALLFAYFASLYATVTEKGEVFFESIAMFTFFLLIGRFLEMRARRTAAAASANLLKLVPKLALLQSGEQIPAKSLKVGHIVRVLPGEPYPADGIVVTGVTTVDESMLTGESLPESKHVGDTVFAGTINIDGNVDVEVSAEKKDSLIAHIVQLQDEAQLAKPRLAEIADIVARYFVASILIISACTWLYWQGHRPDDAFWIMLSVLVATCPCALSLATPTALTCSTSTFGKLGILLRRGHVFETLTKINRVVIDKTGTLTEGNITIADTKLYAAITEDTALSIACALESYANHPIADAFKKYSAIHGVTAVENVIGEGLKGQFKEQEWRIGKPSFALDNAEVAMNSAHQIWLSCGGKPVASFELVDPIRTSSKALIQQFHAAGIRVTMLTGDNPQTASRVAKALGMDEWVADVSPQGKLAYLQALPTDQITMMIGDGVNDAPVLAGAHLSVAMGSGTDVAKASADMVLLGDDLTKLLDARKLAAFTQKIIRQNLAWALGYNLVILPLAVAGFVAPYVAVAGMSGSSVIVVTNSLRLFKKDLLELLKDAS</sequence>
<keyword evidence="10" id="KW-0460">Magnesium</keyword>
<dbReference type="InterPro" id="IPR036163">
    <property type="entry name" value="HMA_dom_sf"/>
</dbReference>
<protein>
    <recommendedName>
        <fullName evidence="15">P-type Cu(2+) transporter</fullName>
        <ecNumber evidence="15">7.2.2.9</ecNumber>
    </recommendedName>
</protein>
<feature type="transmembrane region" description="Helical" evidence="17">
    <location>
        <begin position="210"/>
        <end position="231"/>
    </location>
</feature>
<keyword evidence="13" id="KW-0406">Ion transport</keyword>
<evidence type="ECO:0000256" key="13">
    <source>
        <dbReference type="ARBA" id="ARBA00023065"/>
    </source>
</evidence>
<dbReference type="RefSeq" id="WP_078753290.1">
    <property type="nucleotide sequence ID" value="NZ_FUXU01000043.1"/>
</dbReference>
<evidence type="ECO:0000313" key="19">
    <source>
        <dbReference type="EMBL" id="SKA58846.1"/>
    </source>
</evidence>
<dbReference type="InterPro" id="IPR021993">
    <property type="entry name" value="ATPase-cat-bd"/>
</dbReference>
<dbReference type="GO" id="GO:0005507">
    <property type="term" value="F:copper ion binding"/>
    <property type="evidence" value="ECO:0007669"/>
    <property type="project" value="TreeGrafter"/>
</dbReference>
<evidence type="ECO:0000256" key="15">
    <source>
        <dbReference type="ARBA" id="ARBA00038904"/>
    </source>
</evidence>
<feature type="transmembrane region" description="Helical" evidence="17">
    <location>
        <begin position="243"/>
        <end position="265"/>
    </location>
</feature>
<dbReference type="AlphaFoldDB" id="A0A1T4V1L8"/>
<dbReference type="Pfam" id="PF00122">
    <property type="entry name" value="E1-E2_ATPase"/>
    <property type="match status" value="1"/>
</dbReference>
<evidence type="ECO:0000256" key="16">
    <source>
        <dbReference type="ARBA" id="ARBA00047424"/>
    </source>
</evidence>
<evidence type="ECO:0000256" key="12">
    <source>
        <dbReference type="ARBA" id="ARBA00022989"/>
    </source>
</evidence>
<keyword evidence="6 17" id="KW-0812">Transmembrane</keyword>
<dbReference type="InterPro" id="IPR027256">
    <property type="entry name" value="P-typ_ATPase_IB"/>
</dbReference>
<dbReference type="InterPro" id="IPR036412">
    <property type="entry name" value="HAD-like_sf"/>
</dbReference>
<evidence type="ECO:0000256" key="11">
    <source>
        <dbReference type="ARBA" id="ARBA00022967"/>
    </source>
</evidence>
<dbReference type="CDD" id="cd00371">
    <property type="entry name" value="HMA"/>
    <property type="match status" value="1"/>
</dbReference>
<dbReference type="EMBL" id="FUXU01000043">
    <property type="protein sequence ID" value="SKA58846.1"/>
    <property type="molecule type" value="Genomic_DNA"/>
</dbReference>
<dbReference type="SUPFAM" id="SSF55008">
    <property type="entry name" value="HMA, heavy metal-associated domain"/>
    <property type="match status" value="1"/>
</dbReference>
<dbReference type="GO" id="GO:0043682">
    <property type="term" value="F:P-type divalent copper transporter activity"/>
    <property type="evidence" value="ECO:0007669"/>
    <property type="project" value="UniProtKB-EC"/>
</dbReference>
<dbReference type="GO" id="GO:0055070">
    <property type="term" value="P:copper ion homeostasis"/>
    <property type="evidence" value="ECO:0007669"/>
    <property type="project" value="TreeGrafter"/>
</dbReference>
<evidence type="ECO:0000256" key="4">
    <source>
        <dbReference type="ARBA" id="ARBA00022475"/>
    </source>
</evidence>
<dbReference type="Pfam" id="PF00403">
    <property type="entry name" value="HMA"/>
    <property type="match status" value="1"/>
</dbReference>
<dbReference type="Gene3D" id="2.70.150.10">
    <property type="entry name" value="Calcium-transporting ATPase, cytoplasmic transduction domain A"/>
    <property type="match status" value="1"/>
</dbReference>
<feature type="transmembrane region" description="Helical" evidence="17">
    <location>
        <begin position="743"/>
        <end position="762"/>
    </location>
</feature>
<dbReference type="SUPFAM" id="SSF56784">
    <property type="entry name" value="HAD-like"/>
    <property type="match status" value="1"/>
</dbReference>
<dbReference type="Gene3D" id="3.40.1110.10">
    <property type="entry name" value="Calcium-transporting ATPase, cytoplasmic domain N"/>
    <property type="match status" value="1"/>
</dbReference>
<keyword evidence="7 17" id="KW-0479">Metal-binding</keyword>
<keyword evidence="14 17" id="KW-0472">Membrane</keyword>
<dbReference type="PRINTS" id="PR00119">
    <property type="entry name" value="CATATPASE"/>
</dbReference>
<dbReference type="OrthoDB" id="9814270at2"/>
<evidence type="ECO:0000256" key="7">
    <source>
        <dbReference type="ARBA" id="ARBA00022723"/>
    </source>
</evidence>
<dbReference type="NCBIfam" id="TIGR01512">
    <property type="entry name" value="ATPase-IB2_Cd"/>
    <property type="match status" value="1"/>
</dbReference>
<dbReference type="InterPro" id="IPR001757">
    <property type="entry name" value="P_typ_ATPase"/>
</dbReference>
<feature type="domain" description="HMA" evidence="18">
    <location>
        <begin position="90"/>
        <end position="156"/>
    </location>
</feature>
<dbReference type="InterPro" id="IPR023298">
    <property type="entry name" value="ATPase_P-typ_TM_dom_sf"/>
</dbReference>
<comment type="similarity">
    <text evidence="2 17">Belongs to the cation transport ATPase (P-type) (TC 3.A.3) family. Type IB subfamily.</text>
</comment>
<dbReference type="InterPro" id="IPR023214">
    <property type="entry name" value="HAD_sf"/>
</dbReference>
<dbReference type="Pfam" id="PF12156">
    <property type="entry name" value="ATPase-cat_bd"/>
    <property type="match status" value="1"/>
</dbReference>
<keyword evidence="12 17" id="KW-1133">Transmembrane helix</keyword>
<dbReference type="Proteomes" id="UP000190162">
    <property type="component" value="Unassembled WGS sequence"/>
</dbReference>
<dbReference type="Pfam" id="PF00702">
    <property type="entry name" value="Hydrolase"/>
    <property type="match status" value="1"/>
</dbReference>
<comment type="subcellular location">
    <subcellularLocation>
        <location evidence="1">Cell membrane</location>
        <topology evidence="1">Multi-pass membrane protein</topology>
    </subcellularLocation>
</comment>
<dbReference type="SUPFAM" id="SSF81653">
    <property type="entry name" value="Calcium ATPase, transduction domain A"/>
    <property type="match status" value="1"/>
</dbReference>
<dbReference type="GO" id="GO:0005886">
    <property type="term" value="C:plasma membrane"/>
    <property type="evidence" value="ECO:0007669"/>
    <property type="project" value="UniProtKB-SubCell"/>
</dbReference>
<keyword evidence="5" id="KW-0597">Phosphoprotein</keyword>
<dbReference type="NCBIfam" id="TIGR01511">
    <property type="entry name" value="ATPase-IB1_Cu"/>
    <property type="match status" value="1"/>
</dbReference>
<dbReference type="PROSITE" id="PS01229">
    <property type="entry name" value="COF_2"/>
    <property type="match status" value="1"/>
</dbReference>
<dbReference type="PROSITE" id="PS00154">
    <property type="entry name" value="ATPASE_E1_E2"/>
    <property type="match status" value="1"/>
</dbReference>
<evidence type="ECO:0000256" key="9">
    <source>
        <dbReference type="ARBA" id="ARBA00022840"/>
    </source>
</evidence>
<evidence type="ECO:0000256" key="10">
    <source>
        <dbReference type="ARBA" id="ARBA00022842"/>
    </source>
</evidence>
<keyword evidence="3" id="KW-0813">Transport</keyword>
<dbReference type="InterPro" id="IPR008250">
    <property type="entry name" value="ATPase_P-typ_transduc_dom_A_sf"/>
</dbReference>
<feature type="transmembrane region" description="Helical" evidence="17">
    <location>
        <begin position="420"/>
        <end position="441"/>
    </location>
</feature>
<keyword evidence="20" id="KW-1185">Reference proteome</keyword>
<dbReference type="SUPFAM" id="SSF81665">
    <property type="entry name" value="Calcium ATPase, transmembrane domain M"/>
    <property type="match status" value="1"/>
</dbReference>
<dbReference type="InterPro" id="IPR018303">
    <property type="entry name" value="ATPase_P-typ_P_site"/>
</dbReference>
<keyword evidence="9 17" id="KW-0067">ATP-binding</keyword>
<dbReference type="PANTHER" id="PTHR43520">
    <property type="entry name" value="ATP7, ISOFORM B"/>
    <property type="match status" value="1"/>
</dbReference>
<evidence type="ECO:0000313" key="20">
    <source>
        <dbReference type="Proteomes" id="UP000190162"/>
    </source>
</evidence>
<comment type="catalytic activity">
    <reaction evidence="16">
        <text>Cu(2+)(in) + ATP + H2O = Cu(2+)(out) + ADP + phosphate + H(+)</text>
        <dbReference type="Rhea" id="RHEA:10376"/>
        <dbReference type="ChEBI" id="CHEBI:15377"/>
        <dbReference type="ChEBI" id="CHEBI:15378"/>
        <dbReference type="ChEBI" id="CHEBI:29036"/>
        <dbReference type="ChEBI" id="CHEBI:30616"/>
        <dbReference type="ChEBI" id="CHEBI:43474"/>
        <dbReference type="ChEBI" id="CHEBI:456216"/>
        <dbReference type="EC" id="7.2.2.9"/>
    </reaction>
</comment>
<evidence type="ECO:0000256" key="5">
    <source>
        <dbReference type="ARBA" id="ARBA00022553"/>
    </source>
</evidence>
<evidence type="ECO:0000256" key="17">
    <source>
        <dbReference type="RuleBase" id="RU362081"/>
    </source>
</evidence>
<evidence type="ECO:0000256" key="6">
    <source>
        <dbReference type="ARBA" id="ARBA00022692"/>
    </source>
</evidence>
<proteinExistence type="inferred from homology"/>
<evidence type="ECO:0000256" key="1">
    <source>
        <dbReference type="ARBA" id="ARBA00004651"/>
    </source>
</evidence>
<evidence type="ECO:0000256" key="2">
    <source>
        <dbReference type="ARBA" id="ARBA00006024"/>
    </source>
</evidence>
<feature type="transmembrane region" description="Helical" evidence="17">
    <location>
        <begin position="447"/>
        <end position="466"/>
    </location>
</feature>
<reference evidence="20" key="1">
    <citation type="submission" date="2017-02" db="EMBL/GenBank/DDBJ databases">
        <authorList>
            <person name="Varghese N."/>
            <person name="Submissions S."/>
        </authorList>
    </citation>
    <scope>NUCLEOTIDE SEQUENCE [LARGE SCALE GENOMIC DNA]</scope>
    <source>
        <strain evidence="20">DSM 22720</strain>
    </source>
</reference>
<dbReference type="PANTHER" id="PTHR43520:SF5">
    <property type="entry name" value="CATION-TRANSPORTING P-TYPE ATPASE-RELATED"/>
    <property type="match status" value="1"/>
</dbReference>
<dbReference type="FunFam" id="2.70.150.10:FF:000002">
    <property type="entry name" value="Copper-transporting ATPase 1, putative"/>
    <property type="match status" value="1"/>
</dbReference>
<dbReference type="GO" id="GO:0016887">
    <property type="term" value="F:ATP hydrolysis activity"/>
    <property type="evidence" value="ECO:0007669"/>
    <property type="project" value="InterPro"/>
</dbReference>
<dbReference type="EC" id="7.2.2.9" evidence="15"/>
<keyword evidence="8 17" id="KW-0547">Nucleotide-binding</keyword>
<dbReference type="InterPro" id="IPR023299">
    <property type="entry name" value="ATPase_P-typ_cyto_dom_N"/>
</dbReference>
<dbReference type="NCBIfam" id="TIGR01494">
    <property type="entry name" value="ATPase_P-type"/>
    <property type="match status" value="1"/>
</dbReference>
<dbReference type="Gene3D" id="3.40.50.1000">
    <property type="entry name" value="HAD superfamily/HAD-like"/>
    <property type="match status" value="1"/>
</dbReference>